<dbReference type="Gene3D" id="3.20.20.300">
    <property type="entry name" value="Glycoside hydrolase, family 3, N-terminal domain"/>
    <property type="match status" value="1"/>
</dbReference>
<dbReference type="InterPro" id="IPR013783">
    <property type="entry name" value="Ig-like_fold"/>
</dbReference>
<gene>
    <name evidence="4" type="ORF">GO816_11470</name>
</gene>
<keyword evidence="5" id="KW-1185">Reference proteome</keyword>
<dbReference type="InterPro" id="IPR001764">
    <property type="entry name" value="Glyco_hydro_3_N"/>
</dbReference>
<dbReference type="Pfam" id="PF00933">
    <property type="entry name" value="Glyco_hydro_3"/>
    <property type="match status" value="1"/>
</dbReference>
<dbReference type="EMBL" id="WQLA01000004">
    <property type="protein sequence ID" value="MVN91746.1"/>
    <property type="molecule type" value="Genomic_DNA"/>
</dbReference>
<dbReference type="GO" id="GO:0008422">
    <property type="term" value="F:beta-glucosidase activity"/>
    <property type="evidence" value="ECO:0007669"/>
    <property type="project" value="UniProtKB-ARBA"/>
</dbReference>
<dbReference type="RefSeq" id="WP_157542073.1">
    <property type="nucleotide sequence ID" value="NZ_WQLA01000004.1"/>
</dbReference>
<dbReference type="Proteomes" id="UP000434850">
    <property type="component" value="Unassembled WGS sequence"/>
</dbReference>
<dbReference type="InterPro" id="IPR036962">
    <property type="entry name" value="Glyco_hydro_3_N_sf"/>
</dbReference>
<dbReference type="InterPro" id="IPR050288">
    <property type="entry name" value="Cellulose_deg_GH3"/>
</dbReference>
<evidence type="ECO:0000313" key="4">
    <source>
        <dbReference type="EMBL" id="MVN91746.1"/>
    </source>
</evidence>
<organism evidence="4 5">
    <name type="scientific">Mucilaginibacter aquatilis</name>
    <dbReference type="NCBI Taxonomy" id="1517760"/>
    <lineage>
        <taxon>Bacteria</taxon>
        <taxon>Pseudomonadati</taxon>
        <taxon>Bacteroidota</taxon>
        <taxon>Sphingobacteriia</taxon>
        <taxon>Sphingobacteriales</taxon>
        <taxon>Sphingobacteriaceae</taxon>
        <taxon>Mucilaginibacter</taxon>
    </lineage>
</organism>
<reference evidence="4 5" key="1">
    <citation type="submission" date="2019-12" db="EMBL/GenBank/DDBJ databases">
        <title>Mucilaginibacter sp. HME9299 genome sequencing and assembly.</title>
        <authorList>
            <person name="Kang H."/>
            <person name="Kim H."/>
            <person name="Joh K."/>
        </authorList>
    </citation>
    <scope>NUCLEOTIDE SEQUENCE [LARGE SCALE GENOMIC DNA]</scope>
    <source>
        <strain evidence="4 5">HME9299</strain>
    </source>
</reference>
<dbReference type="AlphaFoldDB" id="A0A6I4IDS2"/>
<dbReference type="GO" id="GO:0005975">
    <property type="term" value="P:carbohydrate metabolic process"/>
    <property type="evidence" value="ECO:0007669"/>
    <property type="project" value="InterPro"/>
</dbReference>
<evidence type="ECO:0000256" key="1">
    <source>
        <dbReference type="ARBA" id="ARBA00005336"/>
    </source>
</evidence>
<comment type="similarity">
    <text evidence="1">Belongs to the glycosyl hydrolase 3 family.</text>
</comment>
<dbReference type="PANTHER" id="PTHR42715">
    <property type="entry name" value="BETA-GLUCOSIDASE"/>
    <property type="match status" value="1"/>
</dbReference>
<dbReference type="OrthoDB" id="9758670at2"/>
<proteinExistence type="inferred from homology"/>
<dbReference type="PANTHER" id="PTHR42715:SF10">
    <property type="entry name" value="BETA-GLUCOSIDASE"/>
    <property type="match status" value="1"/>
</dbReference>
<accession>A0A6I4IDS2</accession>
<dbReference type="SUPFAM" id="SSF52279">
    <property type="entry name" value="Beta-D-glucan exohydrolase, C-terminal domain"/>
    <property type="match status" value="1"/>
</dbReference>
<dbReference type="SMART" id="SM01217">
    <property type="entry name" value="Fn3_like"/>
    <property type="match status" value="1"/>
</dbReference>
<dbReference type="Gene3D" id="3.40.50.1700">
    <property type="entry name" value="Glycoside hydrolase family 3 C-terminal domain"/>
    <property type="match status" value="1"/>
</dbReference>
<dbReference type="PRINTS" id="PR00133">
    <property type="entry name" value="GLHYDRLASE3"/>
</dbReference>
<evidence type="ECO:0000313" key="5">
    <source>
        <dbReference type="Proteomes" id="UP000434850"/>
    </source>
</evidence>
<dbReference type="InterPro" id="IPR017853">
    <property type="entry name" value="GH"/>
</dbReference>
<evidence type="ECO:0000256" key="2">
    <source>
        <dbReference type="ARBA" id="ARBA00022801"/>
    </source>
</evidence>
<sequence>MILTYNKISVAGSALVFAWLLNTTVALGQTNVPQLGKSTVKEVIAAMTLEEKAMMVIGGGRDAAPSAFTDGSMVGNTSFRIPGAAGVTNAIPRLGIPAMVLADGPAGVRMDVRRKNDDHKYFATAFPAGNTLASTWNPDVVKRIGEAFGNEVKEFGADIILAPGVNIHRNPLGGRNFEYYSEDPVLTGEIAAAIINGIQSNGVGTSIKHFAANNQEANRAGVNAHISERALREIYLKGFEIAIKKSSPWTVMSSYNLLNGTHTSERKDLLTTILRNEWNFKGYVMSDWGGKATNWVEQVKAGNDMIMPGNNKQIQRIISAVKHDSLDVKTLNTSVESVLNIIMRSPSFSAYKFSNNPDLKAHAKVSREAATEGMVLLKNEKESLPIKNKQAKVALFGNISYALIAGGWGSGDVNKAYTISLAKGLNNAGYTLDKELSDPYQQYNSNYRNWNKELLITDELIEKKAAECDVAILTIGRNSGETKDRDLDYDYYLKPTELSLIERTAEAFHRKNKKLVVVLNLCGPIDTKGWREKADAILLAWQPGMEAGDAIADLLSGKVTPSGKLPDTFADNYNDIASSANFPGLPYDNPSDVIHQEDIYVGYRYFDTWKVKPAYEFGYGLSYTTFGFSPLKVSSSVVKDNLKVSLTVTNTGNVAGKEVVQLYLSAPGEIINKPVQELKAFCKTNLLQPGQSQVVTFNLPVNVFASFDNNQNAWVAEAGAHTLKAGSSSRQIKQTVEVTIPKTILTQKVNSVLHPQTPIEVIKPK</sequence>
<dbReference type="InterPro" id="IPR036881">
    <property type="entry name" value="Glyco_hydro_3_C_sf"/>
</dbReference>
<dbReference type="FunFam" id="2.60.40.10:FF:000495">
    <property type="entry name" value="Periplasmic beta-glucosidase"/>
    <property type="match status" value="1"/>
</dbReference>
<keyword evidence="2" id="KW-0378">Hydrolase</keyword>
<protein>
    <submittedName>
        <fullName evidence="4">Beta-glucosidase</fullName>
    </submittedName>
</protein>
<dbReference type="InterPro" id="IPR002772">
    <property type="entry name" value="Glyco_hydro_3_C"/>
</dbReference>
<name>A0A6I4IDS2_9SPHI</name>
<comment type="caution">
    <text evidence="4">The sequence shown here is derived from an EMBL/GenBank/DDBJ whole genome shotgun (WGS) entry which is preliminary data.</text>
</comment>
<feature type="domain" description="Fibronectin type III-like" evidence="3">
    <location>
        <begin position="658"/>
        <end position="729"/>
    </location>
</feature>
<dbReference type="Gene3D" id="2.60.40.10">
    <property type="entry name" value="Immunoglobulins"/>
    <property type="match status" value="1"/>
</dbReference>
<dbReference type="InterPro" id="IPR026891">
    <property type="entry name" value="Fn3-like"/>
</dbReference>
<evidence type="ECO:0000259" key="3">
    <source>
        <dbReference type="SMART" id="SM01217"/>
    </source>
</evidence>
<dbReference type="Pfam" id="PF01915">
    <property type="entry name" value="Glyco_hydro_3_C"/>
    <property type="match status" value="1"/>
</dbReference>
<dbReference type="SUPFAM" id="SSF51445">
    <property type="entry name" value="(Trans)glycosidases"/>
    <property type="match status" value="1"/>
</dbReference>
<dbReference type="Pfam" id="PF14310">
    <property type="entry name" value="Fn3-like"/>
    <property type="match status" value="1"/>
</dbReference>